<protein>
    <submittedName>
        <fullName evidence="1">Uncharacterized protein</fullName>
    </submittedName>
</protein>
<organism evidence="1 2">
    <name type="scientific">Gossypium stocksii</name>
    <dbReference type="NCBI Taxonomy" id="47602"/>
    <lineage>
        <taxon>Eukaryota</taxon>
        <taxon>Viridiplantae</taxon>
        <taxon>Streptophyta</taxon>
        <taxon>Embryophyta</taxon>
        <taxon>Tracheophyta</taxon>
        <taxon>Spermatophyta</taxon>
        <taxon>Magnoliopsida</taxon>
        <taxon>eudicotyledons</taxon>
        <taxon>Gunneridae</taxon>
        <taxon>Pentapetalae</taxon>
        <taxon>rosids</taxon>
        <taxon>malvids</taxon>
        <taxon>Malvales</taxon>
        <taxon>Malvaceae</taxon>
        <taxon>Malvoideae</taxon>
        <taxon>Gossypium</taxon>
    </lineage>
</organism>
<name>A0A9D3ZH59_9ROSI</name>
<dbReference type="EMBL" id="JAIQCV010000012">
    <property type="protein sequence ID" value="KAH1038095.1"/>
    <property type="molecule type" value="Genomic_DNA"/>
</dbReference>
<dbReference type="OrthoDB" id="10318678at2759"/>
<evidence type="ECO:0000313" key="2">
    <source>
        <dbReference type="Proteomes" id="UP000828251"/>
    </source>
</evidence>
<gene>
    <name evidence="1" type="ORF">J1N35_039838</name>
</gene>
<sequence>MIKSVEGNEIRGKQSYDVKVFWAIWIWRRGISTAAGVGGVYGGSSVDVAAVTSPAIDASLLSRRNHGGSHVLGLFSGGGRR</sequence>
<dbReference type="AlphaFoldDB" id="A0A9D3ZH59"/>
<proteinExistence type="predicted"/>
<keyword evidence="2" id="KW-1185">Reference proteome</keyword>
<comment type="caution">
    <text evidence="1">The sequence shown here is derived from an EMBL/GenBank/DDBJ whole genome shotgun (WGS) entry which is preliminary data.</text>
</comment>
<dbReference type="Proteomes" id="UP000828251">
    <property type="component" value="Unassembled WGS sequence"/>
</dbReference>
<evidence type="ECO:0000313" key="1">
    <source>
        <dbReference type="EMBL" id="KAH1038095.1"/>
    </source>
</evidence>
<accession>A0A9D3ZH59</accession>
<reference evidence="1 2" key="1">
    <citation type="journal article" date="2021" name="Plant Biotechnol. J.">
        <title>Multi-omics assisted identification of the key and species-specific regulatory components of drought-tolerant mechanisms in Gossypium stocksii.</title>
        <authorList>
            <person name="Yu D."/>
            <person name="Ke L."/>
            <person name="Zhang D."/>
            <person name="Wu Y."/>
            <person name="Sun Y."/>
            <person name="Mei J."/>
            <person name="Sun J."/>
            <person name="Sun Y."/>
        </authorList>
    </citation>
    <scope>NUCLEOTIDE SEQUENCE [LARGE SCALE GENOMIC DNA]</scope>
    <source>
        <strain evidence="2">cv. E1</strain>
        <tissue evidence="1">Leaf</tissue>
    </source>
</reference>